<keyword evidence="4" id="KW-0812">Transmembrane</keyword>
<protein>
    <recommendedName>
        <fullName evidence="7">Phage tail tape measure protein domain-containing protein</fullName>
    </recommendedName>
</protein>
<feature type="compositionally biased region" description="Basic and acidic residues" evidence="3">
    <location>
        <begin position="680"/>
        <end position="694"/>
    </location>
</feature>
<evidence type="ECO:0000313" key="6">
    <source>
        <dbReference type="Proteomes" id="UP000029221"/>
    </source>
</evidence>
<evidence type="ECO:0000256" key="2">
    <source>
        <dbReference type="SAM" id="Coils"/>
    </source>
</evidence>
<feature type="transmembrane region" description="Helical" evidence="4">
    <location>
        <begin position="193"/>
        <end position="216"/>
    </location>
</feature>
<dbReference type="PANTHER" id="PTHR32083">
    <property type="entry name" value="CILIA AND FLAGELLA-ASSOCIATED PROTEIN 58-RELATED"/>
    <property type="match status" value="1"/>
</dbReference>
<keyword evidence="6" id="KW-1185">Reference proteome</keyword>
<keyword evidence="4" id="KW-0472">Membrane</keyword>
<dbReference type="eggNOG" id="COG1196">
    <property type="taxonomic scope" value="Bacteria"/>
</dbReference>
<feature type="region of interest" description="Disordered" evidence="3">
    <location>
        <begin position="34"/>
        <end position="58"/>
    </location>
</feature>
<accession>A0A090Q3M9</accession>
<dbReference type="eggNOG" id="COG5280">
    <property type="taxonomic scope" value="Bacteria"/>
</dbReference>
<dbReference type="EMBL" id="BBML01000003">
    <property type="protein sequence ID" value="GAK96807.1"/>
    <property type="molecule type" value="Genomic_DNA"/>
</dbReference>
<dbReference type="Proteomes" id="UP000029221">
    <property type="component" value="Unassembled WGS sequence"/>
</dbReference>
<feature type="region of interest" description="Disordered" evidence="3">
    <location>
        <begin position="666"/>
        <end position="695"/>
    </location>
</feature>
<keyword evidence="4" id="KW-1133">Transmembrane helix</keyword>
<feature type="coiled-coil region" evidence="2">
    <location>
        <begin position="708"/>
        <end position="785"/>
    </location>
</feature>
<reference evidence="5" key="1">
    <citation type="journal article" date="2014" name="Genome Announc.">
        <title>Draft Genome Sequences of Marine Flavobacterium Nonlabens Strains NR17, NR24, NR27, NR32, NR33, and Ara13.</title>
        <authorList>
            <person name="Nakanishi M."/>
            <person name="Meirelles P."/>
            <person name="Suzuki R."/>
            <person name="Takatani N."/>
            <person name="Mino S."/>
            <person name="Suda W."/>
            <person name="Oshima K."/>
            <person name="Hattori M."/>
            <person name="Ohkuma M."/>
            <person name="Hosokawa M."/>
            <person name="Miyashita K."/>
            <person name="Thompson F.L."/>
            <person name="Niwa A."/>
            <person name="Sawabe T."/>
            <person name="Sawabe T."/>
        </authorList>
    </citation>
    <scope>NUCLEOTIDE SEQUENCE [LARGE SCALE GENOMIC DNA]</scope>
    <source>
        <strain evidence="5">JCM 19294</strain>
    </source>
</reference>
<dbReference type="eggNOG" id="COG5283">
    <property type="taxonomic scope" value="Bacteria"/>
</dbReference>
<sequence length="1067" mass="118563">MARKISDEQLNINIKVAGDAARVRMAELAKTNEELKNQNKELNKEKKRLERQGKQETETYKKLTEEIKKNEDTVASNKEEQKKFFKTLDRTQKSMKELKSEARILSQQLDQEIQGTEEYNRLQKELGATKQRMYEMRKENFEVQKAMGSTEDLAEGLVNVFGDLFGALQSGNLIQAGDALKGIRGQIWGMTKAAAAFIATPLGAAIAAIVAIGAGFQQWAKFNEQLAIYKRQVEDITGVESSASTAISNRASALEEVYGIERQESIRAADSLVKQMGVTYDEAFNIIGSSLDGGAKQNAEFFDSINEYPTFFDSMGYSAQQFANIINKGYDLKIYSDKLPDALKEVNLALREQTPQVREALSNAFGAAFTDDLLSKINTGRLNTSQALDQIAAKSKETNLSIQQQAQLTADVFKGAGEDVGGFQKIMEAVAAANDATTESLTPLQQGMRDLRIASEELEEAKSGALESESFIRFSQGFDLFWKRLQTGFYDVLDGIVDFVVDTEGQVRKVPTTLILLLRSLPVRVQKYFGQIQTGISQLVSSFSSGFSFIEDVISLDFDAASKSYDDFKNKVSQGFDSVFIADDVLDDFKKAYEQSSELVEKQIQAEKALAAEQKKRRQNEISAAEIIDTPAEIDAQISKLKTLQSQVKSRKEYLELQRQINDLEKQKTAITGTNSSGKSNDKPNQKLSPEDQQKLNSRKKLAELLDQFDEEQKIKQATKDLEEEEAQQLKEELELQKRYEKLELEAYEETELLKRLENQKAIELQEIRDNYDQIRLEKKRQVEEELLKVELDAKAKLVEAENNLTAVRRSAANQGVEILKGFVGQNSEAYKILSAIQAGVAISDVIARSSAAIATATANEAMIPAILPPGIPNPAKPFSVASTAKNIAATKLSAGLQIASIAANTFKGFEDGYYPWTQTITRDDGKKFGAAYGGKTKTTVVSRPTMFSDYLTGEGHRKELIVDSRTFSRLDPAVINHIKLASHGITGYEDGFKGPAARNQLENNMATSQANDEILQTMDMLNSTIMMLANKLDKPFNAVAQIGYPEAESIEQLMREAANSRNKARP</sequence>
<evidence type="ECO:0000256" key="1">
    <source>
        <dbReference type="ARBA" id="ARBA00023054"/>
    </source>
</evidence>
<feature type="compositionally biased region" description="Polar residues" evidence="3">
    <location>
        <begin position="669"/>
        <end position="679"/>
    </location>
</feature>
<dbReference type="GO" id="GO:0005856">
    <property type="term" value="C:cytoskeleton"/>
    <property type="evidence" value="ECO:0007669"/>
    <property type="project" value="TreeGrafter"/>
</dbReference>
<evidence type="ECO:0000256" key="4">
    <source>
        <dbReference type="SAM" id="Phobius"/>
    </source>
</evidence>
<comment type="caution">
    <text evidence="5">The sequence shown here is derived from an EMBL/GenBank/DDBJ whole genome shotgun (WGS) entry which is preliminary data.</text>
</comment>
<evidence type="ECO:0000313" key="5">
    <source>
        <dbReference type="EMBL" id="GAK96807.1"/>
    </source>
</evidence>
<organism evidence="5 6">
    <name type="scientific">Nonlabens tegetincola</name>
    <dbReference type="NCBI Taxonomy" id="323273"/>
    <lineage>
        <taxon>Bacteria</taxon>
        <taxon>Pseudomonadati</taxon>
        <taxon>Bacteroidota</taxon>
        <taxon>Flavobacteriia</taxon>
        <taxon>Flavobacteriales</taxon>
        <taxon>Flavobacteriaceae</taxon>
        <taxon>Nonlabens</taxon>
    </lineage>
</organism>
<dbReference type="AlphaFoldDB" id="A0A090Q3M9"/>
<dbReference type="RefSeq" id="WP_042278299.1">
    <property type="nucleotide sequence ID" value="NZ_BBML01000003.1"/>
</dbReference>
<evidence type="ECO:0000256" key="3">
    <source>
        <dbReference type="SAM" id="MobiDB-lite"/>
    </source>
</evidence>
<gene>
    <name evidence="5" type="ORF">JCM19294_1116</name>
</gene>
<evidence type="ECO:0008006" key="7">
    <source>
        <dbReference type="Google" id="ProtNLM"/>
    </source>
</evidence>
<keyword evidence="1 2" id="KW-0175">Coiled coil</keyword>
<name>A0A090Q3M9_9FLAO</name>
<dbReference type="PANTHER" id="PTHR32083:SF48">
    <property type="entry name" value="TRANS-GOLGI NETWORK-LOCALIZED SYP41-INTERACTING PROTEIN 1"/>
    <property type="match status" value="1"/>
</dbReference>
<proteinExistence type="predicted"/>